<protein>
    <submittedName>
        <fullName evidence="2">Uncharacterized protein</fullName>
    </submittedName>
</protein>
<dbReference type="EMBL" id="MCGE01000033">
    <property type="protein sequence ID" value="ORZ07894.1"/>
    <property type="molecule type" value="Genomic_DNA"/>
</dbReference>
<evidence type="ECO:0000313" key="2">
    <source>
        <dbReference type="EMBL" id="ORZ07894.1"/>
    </source>
</evidence>
<gene>
    <name evidence="2" type="ORF">BCR42DRAFT_149560</name>
</gene>
<comment type="caution">
    <text evidence="2">The sequence shown here is derived from an EMBL/GenBank/DDBJ whole genome shotgun (WGS) entry which is preliminary data.</text>
</comment>
<keyword evidence="3" id="KW-1185">Reference proteome</keyword>
<reference evidence="2 3" key="1">
    <citation type="submission" date="2016-07" db="EMBL/GenBank/DDBJ databases">
        <title>Pervasive Adenine N6-methylation of Active Genes in Fungi.</title>
        <authorList>
            <consortium name="DOE Joint Genome Institute"/>
            <person name="Mondo S.J."/>
            <person name="Dannebaum R.O."/>
            <person name="Kuo R.C."/>
            <person name="Labutti K."/>
            <person name="Haridas S."/>
            <person name="Kuo A."/>
            <person name="Salamov A."/>
            <person name="Ahrendt S.R."/>
            <person name="Lipzen A."/>
            <person name="Sullivan W."/>
            <person name="Andreopoulos W.B."/>
            <person name="Clum A."/>
            <person name="Lindquist E."/>
            <person name="Daum C."/>
            <person name="Ramamoorthy G.K."/>
            <person name="Gryganskyi A."/>
            <person name="Culley D."/>
            <person name="Magnuson J.K."/>
            <person name="James T.Y."/>
            <person name="O'Malley M.A."/>
            <person name="Stajich J.E."/>
            <person name="Spatafora J.W."/>
            <person name="Visel A."/>
            <person name="Grigoriev I.V."/>
        </authorList>
    </citation>
    <scope>NUCLEOTIDE SEQUENCE [LARGE SCALE GENOMIC DNA]</scope>
    <source>
        <strain evidence="2 3">NRRL 1336</strain>
    </source>
</reference>
<dbReference type="AlphaFoldDB" id="A0A1X2I3Y9"/>
<evidence type="ECO:0000256" key="1">
    <source>
        <dbReference type="SAM" id="Phobius"/>
    </source>
</evidence>
<proteinExistence type="predicted"/>
<feature type="transmembrane region" description="Helical" evidence="1">
    <location>
        <begin position="94"/>
        <end position="116"/>
    </location>
</feature>
<dbReference type="Proteomes" id="UP000193560">
    <property type="component" value="Unassembled WGS sequence"/>
</dbReference>
<keyword evidence="1" id="KW-0812">Transmembrane</keyword>
<evidence type="ECO:0000313" key="3">
    <source>
        <dbReference type="Proteomes" id="UP000193560"/>
    </source>
</evidence>
<accession>A0A1X2I3Y9</accession>
<sequence>MGVFFMKHNIINQQQLNTTCQYLGWALFPSHLMCYLHQNAHTKEYPCVQYHRACNHRVETETFFFLLLNSTSIHRVSFFAVICDWRCLKMLVGWLVISDSFFSVSPFFFFSLLLVFHISI</sequence>
<name>A0A1X2I3Y9_9FUNG</name>
<organism evidence="2 3">
    <name type="scientific">Absidia repens</name>
    <dbReference type="NCBI Taxonomy" id="90262"/>
    <lineage>
        <taxon>Eukaryota</taxon>
        <taxon>Fungi</taxon>
        <taxon>Fungi incertae sedis</taxon>
        <taxon>Mucoromycota</taxon>
        <taxon>Mucoromycotina</taxon>
        <taxon>Mucoromycetes</taxon>
        <taxon>Mucorales</taxon>
        <taxon>Cunninghamellaceae</taxon>
        <taxon>Absidia</taxon>
    </lineage>
</organism>
<keyword evidence="1" id="KW-1133">Transmembrane helix</keyword>
<keyword evidence="1" id="KW-0472">Membrane</keyword>